<dbReference type="Pfam" id="PF03466">
    <property type="entry name" value="LysR_substrate"/>
    <property type="match status" value="1"/>
</dbReference>
<dbReference type="InterPro" id="IPR036390">
    <property type="entry name" value="WH_DNA-bd_sf"/>
</dbReference>
<evidence type="ECO:0000256" key="4">
    <source>
        <dbReference type="ARBA" id="ARBA00023163"/>
    </source>
</evidence>
<dbReference type="RefSeq" id="WP_263372583.1">
    <property type="nucleotide sequence ID" value="NZ_JAGSYD010000005.1"/>
</dbReference>
<comment type="caution">
    <text evidence="6">The sequence shown here is derived from an EMBL/GenBank/DDBJ whole genome shotgun (WGS) entry which is preliminary data.</text>
</comment>
<dbReference type="Gene3D" id="3.40.190.10">
    <property type="entry name" value="Periplasmic binding protein-like II"/>
    <property type="match status" value="2"/>
</dbReference>
<dbReference type="PROSITE" id="PS50931">
    <property type="entry name" value="HTH_LYSR"/>
    <property type="match status" value="1"/>
</dbReference>
<protein>
    <submittedName>
        <fullName evidence="6">LysR family transcriptional regulator</fullName>
    </submittedName>
</protein>
<evidence type="ECO:0000313" key="6">
    <source>
        <dbReference type="EMBL" id="MFC6644622.1"/>
    </source>
</evidence>
<feature type="domain" description="HTH lysR-type" evidence="5">
    <location>
        <begin position="1"/>
        <end position="58"/>
    </location>
</feature>
<dbReference type="InterPro" id="IPR005119">
    <property type="entry name" value="LysR_subst-bd"/>
</dbReference>
<evidence type="ECO:0000256" key="3">
    <source>
        <dbReference type="ARBA" id="ARBA00023125"/>
    </source>
</evidence>
<dbReference type="PANTHER" id="PTHR30346:SF28">
    <property type="entry name" value="HTH-TYPE TRANSCRIPTIONAL REGULATOR CYNR"/>
    <property type="match status" value="1"/>
</dbReference>
<accession>A0ABW1Z5E1</accession>
<reference evidence="7" key="1">
    <citation type="journal article" date="2019" name="Int. J. Syst. Evol. Microbiol.">
        <title>The Global Catalogue of Microorganisms (GCM) 10K type strain sequencing project: providing services to taxonomists for standard genome sequencing and annotation.</title>
        <authorList>
            <consortium name="The Broad Institute Genomics Platform"/>
            <consortium name="The Broad Institute Genome Sequencing Center for Infectious Disease"/>
            <person name="Wu L."/>
            <person name="Ma J."/>
        </authorList>
    </citation>
    <scope>NUCLEOTIDE SEQUENCE [LARGE SCALE GENOMIC DNA]</scope>
    <source>
        <strain evidence="7">CGMCC 1.16026</strain>
    </source>
</reference>
<proteinExistence type="inferred from homology"/>
<organism evidence="6 7">
    <name type="scientific">Granulicella cerasi</name>
    <dbReference type="NCBI Taxonomy" id="741063"/>
    <lineage>
        <taxon>Bacteria</taxon>
        <taxon>Pseudomonadati</taxon>
        <taxon>Acidobacteriota</taxon>
        <taxon>Terriglobia</taxon>
        <taxon>Terriglobales</taxon>
        <taxon>Acidobacteriaceae</taxon>
        <taxon>Granulicella</taxon>
    </lineage>
</organism>
<dbReference type="PANTHER" id="PTHR30346">
    <property type="entry name" value="TRANSCRIPTIONAL DUAL REGULATOR HCAR-RELATED"/>
    <property type="match status" value="1"/>
</dbReference>
<dbReference type="Gene3D" id="1.10.10.10">
    <property type="entry name" value="Winged helix-like DNA-binding domain superfamily/Winged helix DNA-binding domain"/>
    <property type="match status" value="1"/>
</dbReference>
<keyword evidence="2" id="KW-0805">Transcription regulation</keyword>
<evidence type="ECO:0000256" key="1">
    <source>
        <dbReference type="ARBA" id="ARBA00009437"/>
    </source>
</evidence>
<dbReference type="SUPFAM" id="SSF46785">
    <property type="entry name" value="Winged helix' DNA-binding domain"/>
    <property type="match status" value="1"/>
</dbReference>
<comment type="similarity">
    <text evidence="1">Belongs to the LysR transcriptional regulatory family.</text>
</comment>
<evidence type="ECO:0000256" key="2">
    <source>
        <dbReference type="ARBA" id="ARBA00023015"/>
    </source>
</evidence>
<dbReference type="Pfam" id="PF00126">
    <property type="entry name" value="HTH_1"/>
    <property type="match status" value="1"/>
</dbReference>
<evidence type="ECO:0000313" key="7">
    <source>
        <dbReference type="Proteomes" id="UP001596391"/>
    </source>
</evidence>
<dbReference type="EMBL" id="JBHSWI010000001">
    <property type="protein sequence ID" value="MFC6644622.1"/>
    <property type="molecule type" value="Genomic_DNA"/>
</dbReference>
<dbReference type="PRINTS" id="PR00039">
    <property type="entry name" value="HTHLYSR"/>
</dbReference>
<dbReference type="CDD" id="cd08414">
    <property type="entry name" value="PBP2_LTTR_aromatics_like"/>
    <property type="match status" value="1"/>
</dbReference>
<sequence>MELKHLQSFIAVAEQLSFVRAAQRLHISQPALTAHIQQLEESVGAQLLLRNKRSVRLTEAGADFLEAARDILHRVKRAVDQAQESARGETGRLRIGFVSSAALEIVPPLAVAYRKRFPGVQLDLMNWRTSDQLRQLADKELDIGFARMPAQHKGLSFARIHREPLVMVLSKQHPLARKKDLHLADLRDQHFILYGRRWAPGFFDQILDLCQQQGFTPNILQETAEMYTAVAIVAAGLDVSILPRSVVAAQRRGIVVRELKYREAFSEIAIVTRDEPASVLVRNFVKLAKSMAKTKPEATAMRLLTR</sequence>
<keyword evidence="3" id="KW-0238">DNA-binding</keyword>
<dbReference type="InterPro" id="IPR000847">
    <property type="entry name" value="LysR_HTH_N"/>
</dbReference>
<dbReference type="InterPro" id="IPR036388">
    <property type="entry name" value="WH-like_DNA-bd_sf"/>
</dbReference>
<dbReference type="SUPFAM" id="SSF53850">
    <property type="entry name" value="Periplasmic binding protein-like II"/>
    <property type="match status" value="1"/>
</dbReference>
<name>A0ABW1Z5E1_9BACT</name>
<dbReference type="Proteomes" id="UP001596391">
    <property type="component" value="Unassembled WGS sequence"/>
</dbReference>
<keyword evidence="7" id="KW-1185">Reference proteome</keyword>
<keyword evidence="4" id="KW-0804">Transcription</keyword>
<gene>
    <name evidence="6" type="ORF">ACFQBQ_03250</name>
</gene>
<evidence type="ECO:0000259" key="5">
    <source>
        <dbReference type="PROSITE" id="PS50931"/>
    </source>
</evidence>